<keyword evidence="3" id="KW-1185">Reference proteome</keyword>
<sequence length="71" mass="7415">MEGRAGWPSGHAAEEWAMKLLLTRFVKEEKGSTALEYGLIAAGLSIAIITVITQVGFTLVRLKAAGAAAGN</sequence>
<gene>
    <name evidence="2" type="ORF">EDC64_102228</name>
</gene>
<proteinExistence type="predicted"/>
<organism evidence="2 3">
    <name type="scientific">Aquabacter spiritensis</name>
    <dbReference type="NCBI Taxonomy" id="933073"/>
    <lineage>
        <taxon>Bacteria</taxon>
        <taxon>Pseudomonadati</taxon>
        <taxon>Pseudomonadota</taxon>
        <taxon>Alphaproteobacteria</taxon>
        <taxon>Hyphomicrobiales</taxon>
        <taxon>Xanthobacteraceae</taxon>
        <taxon>Aquabacter</taxon>
    </lineage>
</organism>
<keyword evidence="1" id="KW-1133">Transmembrane helix</keyword>
<accession>A0A4R3M3E3</accession>
<evidence type="ECO:0000256" key="1">
    <source>
        <dbReference type="SAM" id="Phobius"/>
    </source>
</evidence>
<dbReference type="Pfam" id="PF04964">
    <property type="entry name" value="Flp_Fap"/>
    <property type="match status" value="1"/>
</dbReference>
<comment type="caution">
    <text evidence="2">The sequence shown here is derived from an EMBL/GenBank/DDBJ whole genome shotgun (WGS) entry which is preliminary data.</text>
</comment>
<protein>
    <submittedName>
        <fullName evidence="2">Pilus assembly protein Flp/PilA</fullName>
    </submittedName>
</protein>
<reference evidence="2 3" key="1">
    <citation type="submission" date="2019-03" db="EMBL/GenBank/DDBJ databases">
        <title>Genomic Encyclopedia of Type Strains, Phase IV (KMG-IV): sequencing the most valuable type-strain genomes for metagenomic binning, comparative biology and taxonomic classification.</title>
        <authorList>
            <person name="Goeker M."/>
        </authorList>
    </citation>
    <scope>NUCLEOTIDE SEQUENCE [LARGE SCALE GENOMIC DNA]</scope>
    <source>
        <strain evidence="2 3">DSM 9035</strain>
    </source>
</reference>
<name>A0A4R3M3E3_9HYPH</name>
<dbReference type="AlphaFoldDB" id="A0A4R3M3E3"/>
<dbReference type="Proteomes" id="UP000294664">
    <property type="component" value="Unassembled WGS sequence"/>
</dbReference>
<evidence type="ECO:0000313" key="2">
    <source>
        <dbReference type="EMBL" id="TCT06749.1"/>
    </source>
</evidence>
<keyword evidence="1" id="KW-0812">Transmembrane</keyword>
<feature type="transmembrane region" description="Helical" evidence="1">
    <location>
        <begin position="37"/>
        <end position="60"/>
    </location>
</feature>
<evidence type="ECO:0000313" key="3">
    <source>
        <dbReference type="Proteomes" id="UP000294664"/>
    </source>
</evidence>
<dbReference type="InterPro" id="IPR007047">
    <property type="entry name" value="Flp_Fap"/>
</dbReference>
<dbReference type="EMBL" id="SMAI01000002">
    <property type="protein sequence ID" value="TCT06749.1"/>
    <property type="molecule type" value="Genomic_DNA"/>
</dbReference>
<keyword evidence="1" id="KW-0472">Membrane</keyword>